<keyword evidence="1" id="KW-0812">Transmembrane</keyword>
<organism evidence="2 3">
    <name type="scientific">Desulfonema ishimotonii</name>
    <dbReference type="NCBI Taxonomy" id="45657"/>
    <lineage>
        <taxon>Bacteria</taxon>
        <taxon>Pseudomonadati</taxon>
        <taxon>Thermodesulfobacteriota</taxon>
        <taxon>Desulfobacteria</taxon>
        <taxon>Desulfobacterales</taxon>
        <taxon>Desulfococcaceae</taxon>
        <taxon>Desulfonema</taxon>
    </lineage>
</organism>
<reference evidence="3" key="2">
    <citation type="submission" date="2019-01" db="EMBL/GenBank/DDBJ databases">
        <title>Genome sequence of Desulfonema ishimotonii strain Tokyo 01.</title>
        <authorList>
            <person name="Fukui M."/>
        </authorList>
    </citation>
    <scope>NUCLEOTIDE SEQUENCE [LARGE SCALE GENOMIC DNA]</scope>
    <source>
        <strain evidence="3">Tokyo 01</strain>
    </source>
</reference>
<evidence type="ECO:0000313" key="3">
    <source>
        <dbReference type="Proteomes" id="UP000288096"/>
    </source>
</evidence>
<sequence>MEKKSEETPERDFPDSVHVREQRMLRARKKGKGGIWFGLGTFGQIGWSVAIPTVAGIFLGIWIDMNWPSPWSWTLMLLAAGLAAGCANAWFWVQKERRAISRSREDNGEHHGK</sequence>
<feature type="transmembrane region" description="Helical" evidence="1">
    <location>
        <begin position="75"/>
        <end position="93"/>
    </location>
</feature>
<proteinExistence type="predicted"/>
<feature type="transmembrane region" description="Helical" evidence="1">
    <location>
        <begin position="33"/>
        <end position="63"/>
    </location>
</feature>
<gene>
    <name evidence="2" type="ORF">DENIS_2452</name>
</gene>
<dbReference type="NCBIfam" id="TIGR02230">
    <property type="entry name" value="ATPase_gene1"/>
    <property type="match status" value="1"/>
</dbReference>
<evidence type="ECO:0000256" key="1">
    <source>
        <dbReference type="SAM" id="Phobius"/>
    </source>
</evidence>
<keyword evidence="3" id="KW-1185">Reference proteome</keyword>
<comment type="caution">
    <text evidence="2">The sequence shown here is derived from an EMBL/GenBank/DDBJ whole genome shotgun (WGS) entry which is preliminary data.</text>
</comment>
<accession>A0A401FWZ3</accession>
<dbReference type="InterPro" id="IPR011744">
    <property type="entry name" value="ATPase_gene1"/>
</dbReference>
<keyword evidence="1" id="KW-0472">Membrane</keyword>
<dbReference type="RefSeq" id="WP_231714487.1">
    <property type="nucleotide sequence ID" value="NZ_BEXT01000001.1"/>
</dbReference>
<keyword evidence="1" id="KW-1133">Transmembrane helix</keyword>
<name>A0A401FWZ3_9BACT</name>
<dbReference type="EMBL" id="BEXT01000001">
    <property type="protein sequence ID" value="GBC61490.1"/>
    <property type="molecule type" value="Genomic_DNA"/>
</dbReference>
<reference evidence="3" key="1">
    <citation type="submission" date="2017-11" db="EMBL/GenBank/DDBJ databases">
        <authorList>
            <person name="Watanabe M."/>
            <person name="Kojima H."/>
        </authorList>
    </citation>
    <scope>NUCLEOTIDE SEQUENCE [LARGE SCALE GENOMIC DNA]</scope>
    <source>
        <strain evidence="3">Tokyo 01</strain>
    </source>
</reference>
<dbReference type="AlphaFoldDB" id="A0A401FWZ3"/>
<dbReference type="Proteomes" id="UP000288096">
    <property type="component" value="Unassembled WGS sequence"/>
</dbReference>
<dbReference type="InterPro" id="IPR032820">
    <property type="entry name" value="ATPase_put"/>
</dbReference>
<dbReference type="Pfam" id="PF09527">
    <property type="entry name" value="ATPase_gene1"/>
    <property type="match status" value="1"/>
</dbReference>
<evidence type="ECO:0000313" key="2">
    <source>
        <dbReference type="EMBL" id="GBC61490.1"/>
    </source>
</evidence>
<protein>
    <submittedName>
        <fullName evidence="2">ATP synthase</fullName>
    </submittedName>
</protein>